<dbReference type="InterPro" id="IPR053063">
    <property type="entry name" value="PWWP_domain_containing_PDP"/>
</dbReference>
<feature type="compositionally biased region" description="Basic and acidic residues" evidence="1">
    <location>
        <begin position="66"/>
        <end position="85"/>
    </location>
</feature>
<dbReference type="AlphaFoldDB" id="A0AA38WIH2"/>
<dbReference type="PANTHER" id="PTHR42851">
    <property type="entry name" value="ALDOLASE-RELATED"/>
    <property type="match status" value="1"/>
</dbReference>
<gene>
    <name evidence="2" type="ORF">OSB04_015179</name>
</gene>
<feature type="compositionally biased region" description="Basic residues" evidence="1">
    <location>
        <begin position="252"/>
        <end position="262"/>
    </location>
</feature>
<name>A0AA38WIH2_9ASTR</name>
<evidence type="ECO:0000256" key="1">
    <source>
        <dbReference type="SAM" id="MobiDB-lite"/>
    </source>
</evidence>
<evidence type="ECO:0000313" key="3">
    <source>
        <dbReference type="Proteomes" id="UP001172457"/>
    </source>
</evidence>
<feature type="region of interest" description="Disordered" evidence="1">
    <location>
        <begin position="65"/>
        <end position="113"/>
    </location>
</feature>
<sequence length="364" mass="40840">MNGFQVSVDPFEEVNGVVHHRVIHEDSGFSYEDGHMERGEEDAGMDIDEVLGWKDEMPPVIVDLSGHPEKDHLYDDKVNADSEGGKKRKALDSVSDDVSEKKPSLNPGPTPLFLTPKPSFKVGECIQRVASQLSGPPLDPNGQHVDQLVGPENTQSSVSEMLSQLHSVAQDPMKGYTFLNTIIPFFYDHRAVEGRWVSGRENRQTKTNPKSSNSTMIIQNHPEEQLVQENQNGGQERHVVAYEQPDNNKPAKANRRSNKKRFMFSNHEMGLKEQSELVERRRQNLATEVTVWGSVESETEVDRQNGRARVVFKKCCDAEVAHSSAGKFNIFGPINVNYELNYTPLVSYKPLPLSILQQDSMDGS</sequence>
<proteinExistence type="predicted"/>
<organism evidence="2 3">
    <name type="scientific">Centaurea solstitialis</name>
    <name type="common">yellow star-thistle</name>
    <dbReference type="NCBI Taxonomy" id="347529"/>
    <lineage>
        <taxon>Eukaryota</taxon>
        <taxon>Viridiplantae</taxon>
        <taxon>Streptophyta</taxon>
        <taxon>Embryophyta</taxon>
        <taxon>Tracheophyta</taxon>
        <taxon>Spermatophyta</taxon>
        <taxon>Magnoliopsida</taxon>
        <taxon>eudicotyledons</taxon>
        <taxon>Gunneridae</taxon>
        <taxon>Pentapetalae</taxon>
        <taxon>asterids</taxon>
        <taxon>campanulids</taxon>
        <taxon>Asterales</taxon>
        <taxon>Asteraceae</taxon>
        <taxon>Carduoideae</taxon>
        <taxon>Cardueae</taxon>
        <taxon>Centaureinae</taxon>
        <taxon>Centaurea</taxon>
    </lineage>
</organism>
<evidence type="ECO:0000313" key="2">
    <source>
        <dbReference type="EMBL" id="KAJ9551134.1"/>
    </source>
</evidence>
<protein>
    <submittedName>
        <fullName evidence="2">Uncharacterized protein</fullName>
    </submittedName>
</protein>
<dbReference type="PANTHER" id="PTHR42851:SF4">
    <property type="entry name" value="PWWP DOMAIN-CONTAINING PROTEIN"/>
    <property type="match status" value="1"/>
</dbReference>
<dbReference type="Proteomes" id="UP001172457">
    <property type="component" value="Chromosome 4"/>
</dbReference>
<keyword evidence="3" id="KW-1185">Reference proteome</keyword>
<comment type="caution">
    <text evidence="2">The sequence shown here is derived from an EMBL/GenBank/DDBJ whole genome shotgun (WGS) entry which is preliminary data.</text>
</comment>
<accession>A0AA38WIH2</accession>
<reference evidence="2" key="1">
    <citation type="submission" date="2023-03" db="EMBL/GenBank/DDBJ databases">
        <title>Chromosome-scale reference genome and RAD-based genetic map of yellow starthistle (Centaurea solstitialis) reveal putative structural variation and QTLs associated with invader traits.</title>
        <authorList>
            <person name="Reatini B."/>
            <person name="Cang F.A."/>
            <person name="Jiang Q."/>
            <person name="Mckibben M.T.W."/>
            <person name="Barker M.S."/>
            <person name="Rieseberg L.H."/>
            <person name="Dlugosch K.M."/>
        </authorList>
    </citation>
    <scope>NUCLEOTIDE SEQUENCE</scope>
    <source>
        <strain evidence="2">CAN-66</strain>
        <tissue evidence="2">Leaf</tissue>
    </source>
</reference>
<feature type="region of interest" description="Disordered" evidence="1">
    <location>
        <begin position="241"/>
        <end position="266"/>
    </location>
</feature>
<dbReference type="EMBL" id="JARYMX010000004">
    <property type="protein sequence ID" value="KAJ9551134.1"/>
    <property type="molecule type" value="Genomic_DNA"/>
</dbReference>